<dbReference type="Proteomes" id="UP000490386">
    <property type="component" value="Unassembled WGS sequence"/>
</dbReference>
<dbReference type="EMBL" id="WBJX01000005">
    <property type="protein sequence ID" value="KAB1636860.1"/>
    <property type="molecule type" value="Genomic_DNA"/>
</dbReference>
<proteinExistence type="predicted"/>
<keyword evidence="1" id="KW-1133">Transmembrane helix</keyword>
<reference evidence="2 3" key="1">
    <citation type="submission" date="2019-09" db="EMBL/GenBank/DDBJ databases">
        <title>Phylogeny of genus Pseudoclavibacter and closely related genus.</title>
        <authorList>
            <person name="Li Y."/>
        </authorList>
    </citation>
    <scope>NUCLEOTIDE SEQUENCE [LARGE SCALE GENOMIC DNA]</scope>
    <source>
        <strain evidence="2 3">THG-MD12</strain>
    </source>
</reference>
<accession>A0A7J5AZ67</accession>
<evidence type="ECO:0000313" key="2">
    <source>
        <dbReference type="EMBL" id="KAB1636860.1"/>
    </source>
</evidence>
<comment type="caution">
    <text evidence="2">The sequence shown here is derived from an EMBL/GenBank/DDBJ whole genome shotgun (WGS) entry which is preliminary data.</text>
</comment>
<keyword evidence="1" id="KW-0812">Transmembrane</keyword>
<feature type="transmembrane region" description="Helical" evidence="1">
    <location>
        <begin position="21"/>
        <end position="47"/>
    </location>
</feature>
<dbReference type="AlphaFoldDB" id="A0A7J5AZ67"/>
<dbReference type="RefSeq" id="WP_151424575.1">
    <property type="nucleotide sequence ID" value="NZ_CANKVH010000009.1"/>
</dbReference>
<gene>
    <name evidence="2" type="ORF">F8O03_14970</name>
</gene>
<evidence type="ECO:0000313" key="3">
    <source>
        <dbReference type="Proteomes" id="UP000490386"/>
    </source>
</evidence>
<protein>
    <submittedName>
        <fullName evidence="2">Uncharacterized protein</fullName>
    </submittedName>
</protein>
<organism evidence="2 3">
    <name type="scientific">Pseudoclavibacter terrae</name>
    <dbReference type="NCBI Taxonomy" id="1530195"/>
    <lineage>
        <taxon>Bacteria</taxon>
        <taxon>Bacillati</taxon>
        <taxon>Actinomycetota</taxon>
        <taxon>Actinomycetes</taxon>
        <taxon>Micrococcales</taxon>
        <taxon>Microbacteriaceae</taxon>
        <taxon>Pseudoclavibacter</taxon>
    </lineage>
</organism>
<feature type="transmembrane region" description="Helical" evidence="1">
    <location>
        <begin position="59"/>
        <end position="85"/>
    </location>
</feature>
<keyword evidence="3" id="KW-1185">Reference proteome</keyword>
<dbReference type="OrthoDB" id="5119363at2"/>
<name>A0A7J5AZ67_9MICO</name>
<evidence type="ECO:0000256" key="1">
    <source>
        <dbReference type="SAM" id="Phobius"/>
    </source>
</evidence>
<sequence>MSPHHQRTFKSAADGSAATSFMWWTVFLLIGVLSAVVSTLASTQLAVGTDHQETLGVVLWASIAVSGVCGVGALVAFIRTVYVLLDRSDRRWGGE</sequence>
<keyword evidence="1" id="KW-0472">Membrane</keyword>